<dbReference type="SUPFAM" id="SSF55008">
    <property type="entry name" value="HMA, heavy metal-associated domain"/>
    <property type="match status" value="1"/>
</dbReference>
<protein>
    <submittedName>
        <fullName evidence="9">Copper chaperone-like protein</fullName>
    </submittedName>
</protein>
<keyword evidence="3" id="KW-0187">Copper transport</keyword>
<dbReference type="FunFam" id="3.30.70.100:FF:000008">
    <property type="entry name" value="Copper transport protein ATOX1"/>
    <property type="match status" value="1"/>
</dbReference>
<evidence type="ECO:0000259" key="8">
    <source>
        <dbReference type="PROSITE" id="PS50846"/>
    </source>
</evidence>
<dbReference type="EMBL" id="KQ964662">
    <property type="protein sequence ID" value="KXN67080.1"/>
    <property type="molecule type" value="Genomic_DNA"/>
</dbReference>
<dbReference type="PROSITE" id="PS01047">
    <property type="entry name" value="HMA_1"/>
    <property type="match status" value="1"/>
</dbReference>
<keyword evidence="6" id="KW-0143">Chaperone</keyword>
<evidence type="ECO:0000256" key="7">
    <source>
        <dbReference type="ARBA" id="ARBA00038171"/>
    </source>
</evidence>
<dbReference type="OrthoDB" id="689350at2759"/>
<keyword evidence="5" id="KW-0406">Ion transport</keyword>
<gene>
    <name evidence="9" type="ORF">CONCODRAFT_19850</name>
</gene>
<accession>A0A137NW80</accession>
<dbReference type="PANTHER" id="PTHR46365">
    <property type="entry name" value="COPPER TRANSPORT PROTEIN ATOX1"/>
    <property type="match status" value="1"/>
</dbReference>
<dbReference type="GO" id="GO:0046872">
    <property type="term" value="F:metal ion binding"/>
    <property type="evidence" value="ECO:0007669"/>
    <property type="project" value="UniProtKB-KW"/>
</dbReference>
<name>A0A137NW80_CONC2</name>
<dbReference type="InterPro" id="IPR017969">
    <property type="entry name" value="Heavy-metal-associated_CS"/>
</dbReference>
<sequence length="67" mass="7181">MPSYKYNVTMTCGGCSKAVDKALSRVEGLNKVDISLENQTVIVDTDSVPEETIFGAIEKTGKAVTRA</sequence>
<evidence type="ECO:0000256" key="5">
    <source>
        <dbReference type="ARBA" id="ARBA00023065"/>
    </source>
</evidence>
<evidence type="ECO:0000313" key="10">
    <source>
        <dbReference type="Proteomes" id="UP000070444"/>
    </source>
</evidence>
<evidence type="ECO:0000256" key="6">
    <source>
        <dbReference type="ARBA" id="ARBA00023186"/>
    </source>
</evidence>
<dbReference type="AlphaFoldDB" id="A0A137NW80"/>
<comment type="similarity">
    <text evidence="7">Belongs to the ATX1 family.</text>
</comment>
<dbReference type="InterPro" id="IPR051881">
    <property type="entry name" value="Copper_transport_ATOX1-like"/>
</dbReference>
<evidence type="ECO:0000256" key="1">
    <source>
        <dbReference type="ARBA" id="ARBA00022448"/>
    </source>
</evidence>
<dbReference type="InterPro" id="IPR036163">
    <property type="entry name" value="HMA_dom_sf"/>
</dbReference>
<keyword evidence="10" id="KW-1185">Reference proteome</keyword>
<dbReference type="Gene3D" id="3.30.70.100">
    <property type="match status" value="1"/>
</dbReference>
<evidence type="ECO:0000313" key="9">
    <source>
        <dbReference type="EMBL" id="KXN67080.1"/>
    </source>
</evidence>
<proteinExistence type="inferred from homology"/>
<dbReference type="OMA" id="MTHTYKF"/>
<keyword evidence="4" id="KW-0186">Copper</keyword>
<keyword evidence="1" id="KW-0813">Transport</keyword>
<keyword evidence="2" id="KW-0479">Metal-binding</keyword>
<dbReference type="PROSITE" id="PS50846">
    <property type="entry name" value="HMA_2"/>
    <property type="match status" value="1"/>
</dbReference>
<dbReference type="GO" id="GO:0006825">
    <property type="term" value="P:copper ion transport"/>
    <property type="evidence" value="ECO:0007669"/>
    <property type="project" value="UniProtKB-KW"/>
</dbReference>
<dbReference type="CDD" id="cd00371">
    <property type="entry name" value="HMA"/>
    <property type="match status" value="1"/>
</dbReference>
<dbReference type="GO" id="GO:0005829">
    <property type="term" value="C:cytosol"/>
    <property type="evidence" value="ECO:0007669"/>
    <property type="project" value="TreeGrafter"/>
</dbReference>
<dbReference type="PANTHER" id="PTHR46365:SF1">
    <property type="entry name" value="COPPER TRANSPORT PROTEIN ATOX1"/>
    <property type="match status" value="1"/>
</dbReference>
<dbReference type="STRING" id="796925.A0A137NW80"/>
<organism evidence="9 10">
    <name type="scientific">Conidiobolus coronatus (strain ATCC 28846 / CBS 209.66 / NRRL 28638)</name>
    <name type="common">Delacroixia coronata</name>
    <dbReference type="NCBI Taxonomy" id="796925"/>
    <lineage>
        <taxon>Eukaryota</taxon>
        <taxon>Fungi</taxon>
        <taxon>Fungi incertae sedis</taxon>
        <taxon>Zoopagomycota</taxon>
        <taxon>Entomophthoromycotina</taxon>
        <taxon>Entomophthoromycetes</taxon>
        <taxon>Entomophthorales</taxon>
        <taxon>Ancylistaceae</taxon>
        <taxon>Conidiobolus</taxon>
    </lineage>
</organism>
<reference evidence="9 10" key="1">
    <citation type="journal article" date="2015" name="Genome Biol. Evol.">
        <title>Phylogenomic analyses indicate that early fungi evolved digesting cell walls of algal ancestors of land plants.</title>
        <authorList>
            <person name="Chang Y."/>
            <person name="Wang S."/>
            <person name="Sekimoto S."/>
            <person name="Aerts A.L."/>
            <person name="Choi C."/>
            <person name="Clum A."/>
            <person name="LaButti K.M."/>
            <person name="Lindquist E.A."/>
            <person name="Yee Ngan C."/>
            <person name="Ohm R.A."/>
            <person name="Salamov A.A."/>
            <person name="Grigoriev I.V."/>
            <person name="Spatafora J.W."/>
            <person name="Berbee M.L."/>
        </authorList>
    </citation>
    <scope>NUCLEOTIDE SEQUENCE [LARGE SCALE GENOMIC DNA]</scope>
    <source>
        <strain evidence="9 10">NRRL 28638</strain>
    </source>
</reference>
<dbReference type="Pfam" id="PF00403">
    <property type="entry name" value="HMA"/>
    <property type="match status" value="1"/>
</dbReference>
<evidence type="ECO:0000256" key="3">
    <source>
        <dbReference type="ARBA" id="ARBA00022796"/>
    </source>
</evidence>
<evidence type="ECO:0000256" key="2">
    <source>
        <dbReference type="ARBA" id="ARBA00022723"/>
    </source>
</evidence>
<dbReference type="InterPro" id="IPR006121">
    <property type="entry name" value="HMA_dom"/>
</dbReference>
<dbReference type="Proteomes" id="UP000070444">
    <property type="component" value="Unassembled WGS sequence"/>
</dbReference>
<feature type="domain" description="HMA" evidence="8">
    <location>
        <begin position="1"/>
        <end position="65"/>
    </location>
</feature>
<evidence type="ECO:0000256" key="4">
    <source>
        <dbReference type="ARBA" id="ARBA00023008"/>
    </source>
</evidence>
<dbReference type="GO" id="GO:0016531">
    <property type="term" value="F:copper chaperone activity"/>
    <property type="evidence" value="ECO:0007669"/>
    <property type="project" value="TreeGrafter"/>
</dbReference>